<feature type="region of interest" description="Disordered" evidence="1">
    <location>
        <begin position="1"/>
        <end position="20"/>
    </location>
</feature>
<reference evidence="4" key="1">
    <citation type="submission" date="2025-08" db="UniProtKB">
        <authorList>
            <consortium name="RefSeq"/>
        </authorList>
    </citation>
    <scope>IDENTIFICATION</scope>
    <source>
        <tissue evidence="4">Young leaves</tissue>
    </source>
</reference>
<evidence type="ECO:0000259" key="2">
    <source>
        <dbReference type="Pfam" id="PF03478"/>
    </source>
</evidence>
<keyword evidence="3" id="KW-1185">Reference proteome</keyword>
<name>A0A8B7BM47_PHODC</name>
<evidence type="ECO:0000256" key="1">
    <source>
        <dbReference type="SAM" id="MobiDB-lite"/>
    </source>
</evidence>
<dbReference type="Pfam" id="PF03478">
    <property type="entry name" value="Beta-prop_KIB1-4"/>
    <property type="match status" value="1"/>
</dbReference>
<dbReference type="InterPro" id="IPR050942">
    <property type="entry name" value="F-box_BR-signaling"/>
</dbReference>
<evidence type="ECO:0000313" key="3">
    <source>
        <dbReference type="Proteomes" id="UP000228380"/>
    </source>
</evidence>
<protein>
    <submittedName>
        <fullName evidence="4">Uncharacterized protein LOC103701151</fullName>
    </submittedName>
</protein>
<dbReference type="Proteomes" id="UP000228380">
    <property type="component" value="Unplaced"/>
</dbReference>
<sequence>MEGKLAKNSSSSSRSLMTRPKTKLPPEILELIGKSGKSASAYVRFRATCKTLFSNLTPHPRHLPFQPPFLMLSPTADGSRGRFFNVATFFTHNLPQVSNMTRGKICFGSSFGWIFLLDYRFNPSLLNPFTGAEIPLPPLAATPGIFDILPLDDVPAPQLLALLCGYHPDNIMDEEFVDMIMHQAALSSDPALDPHAVVLVIVKTYAPYRFYFCQLGDASWTRIQIPGNTICFLYDFIPFPERQFYAVASDDRLVRFDFSSLPVRVTVARLRGMPRCRPVYLVGSAGELLLIGEGYKISDRNDRITKLFHVHKIDILRELDDEQGYVQVYRVHSIGDRVVFLGPGHSFSISAQDFPGFRRNCIYFADTYNKQLAGMEYVSVDCIDVFSLEEYNTEDIFIFSEEEKIELPRSKPKMPWLVSPNLN</sequence>
<dbReference type="OrthoDB" id="747977at2759"/>
<gene>
    <name evidence="4" type="primary">LOC103701151</name>
</gene>
<accession>A0A8B7BM47</accession>
<organism evidence="3 4">
    <name type="scientific">Phoenix dactylifera</name>
    <name type="common">Date palm</name>
    <dbReference type="NCBI Taxonomy" id="42345"/>
    <lineage>
        <taxon>Eukaryota</taxon>
        <taxon>Viridiplantae</taxon>
        <taxon>Streptophyta</taxon>
        <taxon>Embryophyta</taxon>
        <taxon>Tracheophyta</taxon>
        <taxon>Spermatophyta</taxon>
        <taxon>Magnoliopsida</taxon>
        <taxon>Liliopsida</taxon>
        <taxon>Arecaceae</taxon>
        <taxon>Coryphoideae</taxon>
        <taxon>Phoeniceae</taxon>
        <taxon>Phoenix</taxon>
    </lineage>
</organism>
<dbReference type="KEGG" id="pda:103701151"/>
<dbReference type="InterPro" id="IPR005174">
    <property type="entry name" value="KIB1-4_b-propeller"/>
</dbReference>
<proteinExistence type="predicted"/>
<dbReference type="PANTHER" id="PTHR44259">
    <property type="entry name" value="OS07G0183000 PROTEIN-RELATED"/>
    <property type="match status" value="1"/>
</dbReference>
<dbReference type="RefSeq" id="XP_008781346.1">
    <property type="nucleotide sequence ID" value="XM_008783124.1"/>
</dbReference>
<dbReference type="GeneID" id="103701151"/>
<evidence type="ECO:0000313" key="4">
    <source>
        <dbReference type="RefSeq" id="XP_008781346.1"/>
    </source>
</evidence>
<feature type="domain" description="KIB1-4 beta-propeller" evidence="2">
    <location>
        <begin position="89"/>
        <end position="392"/>
    </location>
</feature>
<dbReference type="AlphaFoldDB" id="A0A8B7BM47"/>